<organism evidence="6 7">
    <name type="scientific">Angomonas deanei</name>
    <dbReference type="NCBI Taxonomy" id="59799"/>
    <lineage>
        <taxon>Eukaryota</taxon>
        <taxon>Discoba</taxon>
        <taxon>Euglenozoa</taxon>
        <taxon>Kinetoplastea</taxon>
        <taxon>Metakinetoplastina</taxon>
        <taxon>Trypanosomatida</taxon>
        <taxon>Trypanosomatidae</taxon>
        <taxon>Strigomonadinae</taxon>
        <taxon>Angomonas</taxon>
    </lineage>
</organism>
<evidence type="ECO:0000313" key="6">
    <source>
        <dbReference type="EMBL" id="CAD2216422.1"/>
    </source>
</evidence>
<feature type="region of interest" description="Disordered" evidence="5">
    <location>
        <begin position="334"/>
        <end position="361"/>
    </location>
</feature>
<dbReference type="Gene3D" id="3.80.10.10">
    <property type="entry name" value="Ribonuclease Inhibitor"/>
    <property type="match status" value="1"/>
</dbReference>
<evidence type="ECO:0000256" key="4">
    <source>
        <dbReference type="ARBA" id="ARBA00022737"/>
    </source>
</evidence>
<reference evidence="6 7" key="1">
    <citation type="submission" date="2020-08" db="EMBL/GenBank/DDBJ databases">
        <authorList>
            <person name="Newling K."/>
            <person name="Davey J."/>
            <person name="Forrester S."/>
        </authorList>
    </citation>
    <scope>NUCLEOTIDE SEQUENCE [LARGE SCALE GENOMIC DNA]</scope>
    <source>
        <strain evidence="7">Crithidia deanei Carvalho (ATCC PRA-265)</strain>
    </source>
</reference>
<name>A0A7G2CE41_9TRYP</name>
<evidence type="ECO:0000256" key="1">
    <source>
        <dbReference type="ARBA" id="ARBA00004496"/>
    </source>
</evidence>
<keyword evidence="2" id="KW-0963">Cytoplasm</keyword>
<sequence>MPSLVEVNLNHNNLSHIYPFSVDEGSGVCFPSIEVIGLSGNQFKTLGDFLPLARLHRTLRRVVLSKNPIGRDNREVVKAKSGFDKVILDAYFERTKQQGKGDDNDTLWNKTEDLWNAETWERFLPNQEEGPNGNQQSVSTAAAKAAAASYAPAETSDRPQAPDVTTAESSARVFTERPQRTETGATMSAEEYLHSYHVDLIFTDVEMPKKSTREFYSSGRSAQQPLVTVPNYKEFMDIYRITGSTKEARNAPLKKTTRPQKQGVRVAVRTAATPTEEPSDEELEEYDEEVEVEVTDSDAEEEDGGDFFITGVDDETDTRKKKIIRTTVKMKRPKRSTLDTTESFDAGDATMATTTSNGPTAHNAVSELRNLLRKPLPHLPYSNTN</sequence>
<keyword evidence="7" id="KW-1185">Reference proteome</keyword>
<feature type="compositionally biased region" description="Polar residues" evidence="5">
    <location>
        <begin position="351"/>
        <end position="360"/>
    </location>
</feature>
<dbReference type="GO" id="GO:0005634">
    <property type="term" value="C:nucleus"/>
    <property type="evidence" value="ECO:0007669"/>
    <property type="project" value="TreeGrafter"/>
</dbReference>
<comment type="subcellular location">
    <subcellularLocation>
        <location evidence="1">Cytoplasm</location>
    </subcellularLocation>
</comment>
<keyword evidence="4" id="KW-0677">Repeat</keyword>
<protein>
    <submittedName>
        <fullName evidence="6">Uncharacterized protein</fullName>
    </submittedName>
</protein>
<dbReference type="SUPFAM" id="SSF52058">
    <property type="entry name" value="L domain-like"/>
    <property type="match status" value="1"/>
</dbReference>
<evidence type="ECO:0000256" key="3">
    <source>
        <dbReference type="ARBA" id="ARBA00022614"/>
    </source>
</evidence>
<dbReference type="Proteomes" id="UP000515908">
    <property type="component" value="Chromosome 06"/>
</dbReference>
<feature type="region of interest" description="Disordered" evidence="5">
    <location>
        <begin position="125"/>
        <end position="179"/>
    </location>
</feature>
<dbReference type="PANTHER" id="PTHR22710">
    <property type="entry name" value="X-RAY RADIATION RESISTANCE ASSOCIATED PROTEIN 1 XRRA1"/>
    <property type="match status" value="1"/>
</dbReference>
<dbReference type="AlphaFoldDB" id="A0A7G2CE41"/>
<feature type="region of interest" description="Disordered" evidence="5">
    <location>
        <begin position="251"/>
        <end position="285"/>
    </location>
</feature>
<gene>
    <name evidence="6" type="ORF">ADEAN_000388400</name>
</gene>
<dbReference type="EMBL" id="LR877150">
    <property type="protein sequence ID" value="CAD2216422.1"/>
    <property type="molecule type" value="Genomic_DNA"/>
</dbReference>
<dbReference type="GO" id="GO:0005737">
    <property type="term" value="C:cytoplasm"/>
    <property type="evidence" value="ECO:0007669"/>
    <property type="project" value="UniProtKB-SubCell"/>
</dbReference>
<dbReference type="PANTHER" id="PTHR22710:SF2">
    <property type="entry name" value="X-RAY RADIATION RESISTANCE-ASSOCIATED PROTEIN 1"/>
    <property type="match status" value="1"/>
</dbReference>
<evidence type="ECO:0000256" key="5">
    <source>
        <dbReference type="SAM" id="MobiDB-lite"/>
    </source>
</evidence>
<keyword evidence="3" id="KW-0433">Leucine-rich repeat</keyword>
<evidence type="ECO:0000313" key="7">
    <source>
        <dbReference type="Proteomes" id="UP000515908"/>
    </source>
</evidence>
<evidence type="ECO:0000256" key="2">
    <source>
        <dbReference type="ARBA" id="ARBA00022490"/>
    </source>
</evidence>
<dbReference type="InterPro" id="IPR032675">
    <property type="entry name" value="LRR_dom_sf"/>
</dbReference>
<dbReference type="VEuPathDB" id="TriTrypDB:ADEAN_000388400"/>
<accession>A0A7G2CE41</accession>
<feature type="compositionally biased region" description="Low complexity" evidence="5">
    <location>
        <begin position="141"/>
        <end position="153"/>
    </location>
</feature>
<proteinExistence type="predicted"/>